<evidence type="ECO:0000313" key="1">
    <source>
        <dbReference type="EMBL" id="ETI90182.1"/>
    </source>
</evidence>
<proteinExistence type="predicted"/>
<dbReference type="EMBL" id="AZMC01000050">
    <property type="protein sequence ID" value="ETI90182.1"/>
    <property type="molecule type" value="Genomic_DNA"/>
</dbReference>
<feature type="non-terminal residue" evidence="1">
    <location>
        <position position="1"/>
    </location>
</feature>
<comment type="caution">
    <text evidence="1">The sequence shown here is derived from an EMBL/GenBank/DDBJ whole genome shotgun (WGS) entry which is preliminary data.</text>
</comment>
<sequence>RECNYMKEDIDDTADLFTEEIEVEPEEIVDNIILTKDDDDSAENAVTNK</sequence>
<accession>W1U8U5</accession>
<dbReference type="AlphaFoldDB" id="W1U8U5"/>
<name>W1U8U5_9FIRM</name>
<reference evidence="1 2" key="1">
    <citation type="submission" date="2013-12" db="EMBL/GenBank/DDBJ databases">
        <title>A Varibaculum cambriense genome reconstructed from a premature infant gut community with otherwise low bacterial novelty that shifts toward anaerobic metabolism during the third week of life.</title>
        <authorList>
            <person name="Brown C.T."/>
            <person name="Sharon I."/>
            <person name="Thomas B.C."/>
            <person name="Castelle C.J."/>
            <person name="Morowitz M.J."/>
            <person name="Banfield J.F."/>
        </authorList>
    </citation>
    <scope>NUCLEOTIDE SEQUENCE [LARGE SCALE GENOMIC DNA]</scope>
    <source>
        <strain evidence="2">DORA_17_25</strain>
    </source>
</reference>
<evidence type="ECO:0000313" key="2">
    <source>
        <dbReference type="Proteomes" id="UP000018840"/>
    </source>
</evidence>
<protein>
    <submittedName>
        <fullName evidence="1">Uncharacterized protein</fullName>
    </submittedName>
</protein>
<gene>
    <name evidence="1" type="ORF">Q612_NSC00050G0001</name>
</gene>
<organism evidence="1 2">
    <name type="scientific">Negativicoccus succinicivorans DORA_17_25</name>
    <dbReference type="NCBI Taxonomy" id="1403945"/>
    <lineage>
        <taxon>Bacteria</taxon>
        <taxon>Bacillati</taxon>
        <taxon>Bacillota</taxon>
        <taxon>Negativicutes</taxon>
        <taxon>Veillonellales</taxon>
        <taxon>Veillonellaceae</taxon>
        <taxon>Negativicoccus</taxon>
    </lineage>
</organism>
<dbReference type="Proteomes" id="UP000018840">
    <property type="component" value="Unassembled WGS sequence"/>
</dbReference>